<comment type="subcellular location">
    <subcellularLocation>
        <location evidence="1">Membrane</location>
        <topology evidence="1">Multi-pass membrane protein</topology>
    </subcellularLocation>
</comment>
<dbReference type="Proteomes" id="UP000001508">
    <property type="component" value="Chromosome"/>
</dbReference>
<feature type="transmembrane region" description="Helical" evidence="6">
    <location>
        <begin position="52"/>
        <end position="71"/>
    </location>
</feature>
<dbReference type="InterPro" id="IPR007267">
    <property type="entry name" value="GtrA_DPMS_TM"/>
</dbReference>
<evidence type="ECO:0000259" key="7">
    <source>
        <dbReference type="Pfam" id="PF04138"/>
    </source>
</evidence>
<protein>
    <submittedName>
        <fullName evidence="8">GtrA family protein</fullName>
    </submittedName>
</protein>
<dbReference type="PANTHER" id="PTHR38459">
    <property type="entry name" value="PROPHAGE BACTOPRENOL-LINKED GLUCOSE TRANSLOCASE HOMOLOG"/>
    <property type="match status" value="1"/>
</dbReference>
<keyword evidence="9" id="KW-1185">Reference proteome</keyword>
<dbReference type="eggNOG" id="COG2246">
    <property type="taxonomic scope" value="Bacteria"/>
</dbReference>
<dbReference type="InterPro" id="IPR051401">
    <property type="entry name" value="GtrA_CellWall_Glycosyl"/>
</dbReference>
<evidence type="ECO:0000256" key="2">
    <source>
        <dbReference type="ARBA" id="ARBA00009399"/>
    </source>
</evidence>
<keyword evidence="3 6" id="KW-0812">Transmembrane</keyword>
<dbReference type="GO" id="GO:0000271">
    <property type="term" value="P:polysaccharide biosynthetic process"/>
    <property type="evidence" value="ECO:0007669"/>
    <property type="project" value="InterPro"/>
</dbReference>
<reference evidence="9" key="1">
    <citation type="submission" date="2010-02" db="EMBL/GenBank/DDBJ databases">
        <title>Complete sequence of Desulfurivibrio alkaliphilus AHT2.</title>
        <authorList>
            <consortium name="US DOE Joint Genome Institute"/>
            <person name="Pitluck S."/>
            <person name="Chertkov O."/>
            <person name="Detter J.C."/>
            <person name="Han C."/>
            <person name="Tapia R."/>
            <person name="Larimer F."/>
            <person name="Land M."/>
            <person name="Hauser L."/>
            <person name="Kyrpides N."/>
            <person name="Mikhailova N."/>
            <person name="Sorokin D.Y."/>
            <person name="Muyzer G."/>
            <person name="Woyke T."/>
        </authorList>
    </citation>
    <scope>NUCLEOTIDE SEQUENCE [LARGE SCALE GENOMIC DNA]</scope>
    <source>
        <strain evidence="9">DSM 19089 / UNIQEM U267 / AHT2</strain>
    </source>
</reference>
<accession>D6YZT4</accession>
<dbReference type="PANTHER" id="PTHR38459:SF1">
    <property type="entry name" value="PROPHAGE BACTOPRENOL-LINKED GLUCOSE TRANSLOCASE HOMOLOG"/>
    <property type="match status" value="1"/>
</dbReference>
<dbReference type="EMBL" id="CP001940">
    <property type="protein sequence ID" value="ADH85091.1"/>
    <property type="molecule type" value="Genomic_DNA"/>
</dbReference>
<keyword evidence="4 6" id="KW-1133">Transmembrane helix</keyword>
<evidence type="ECO:0000256" key="4">
    <source>
        <dbReference type="ARBA" id="ARBA00022989"/>
    </source>
</evidence>
<name>D6YZT4_DESAT</name>
<dbReference type="STRING" id="589865.DaAHT2_0385"/>
<gene>
    <name evidence="8" type="ordered locus">DaAHT2_0385</name>
</gene>
<evidence type="ECO:0000256" key="1">
    <source>
        <dbReference type="ARBA" id="ARBA00004141"/>
    </source>
</evidence>
<dbReference type="HOGENOM" id="CLU_083873_6_2_7"/>
<feature type="domain" description="GtrA/DPMS transmembrane" evidence="7">
    <location>
        <begin position="23"/>
        <end position="134"/>
    </location>
</feature>
<evidence type="ECO:0000256" key="6">
    <source>
        <dbReference type="SAM" id="Phobius"/>
    </source>
</evidence>
<evidence type="ECO:0000256" key="3">
    <source>
        <dbReference type="ARBA" id="ARBA00022692"/>
    </source>
</evidence>
<evidence type="ECO:0000256" key="5">
    <source>
        <dbReference type="ARBA" id="ARBA00023136"/>
    </source>
</evidence>
<dbReference type="RefSeq" id="WP_013162622.1">
    <property type="nucleotide sequence ID" value="NC_014216.1"/>
</dbReference>
<dbReference type="InParanoid" id="D6YZT4"/>
<feature type="transmembrane region" description="Helical" evidence="6">
    <location>
        <begin position="83"/>
        <end position="104"/>
    </location>
</feature>
<evidence type="ECO:0000313" key="8">
    <source>
        <dbReference type="EMBL" id="ADH85091.1"/>
    </source>
</evidence>
<keyword evidence="5 6" id="KW-0472">Membrane</keyword>
<dbReference type="KEGG" id="dak:DaAHT2_0385"/>
<dbReference type="OrthoDB" id="5457581at2"/>
<evidence type="ECO:0000313" key="9">
    <source>
        <dbReference type="Proteomes" id="UP000001508"/>
    </source>
</evidence>
<dbReference type="Pfam" id="PF04138">
    <property type="entry name" value="GtrA_DPMS_TM"/>
    <property type="match status" value="1"/>
</dbReference>
<dbReference type="AlphaFoldDB" id="D6YZT4"/>
<proteinExistence type="inferred from homology"/>
<sequence>MNGIGKLMAGVDNKQVISQFVLFSSVGIIGTSVHFFILIVLVQLLAVSPVTASMAGFTGGALTNYFLNYHVTFRCRNPHLEALPKFLSVSLVGLCLNTLIMALAVIWMHYLISQVLATACVLVWNFFCNRHWTFRKSVVEP</sequence>
<feature type="transmembrane region" description="Helical" evidence="6">
    <location>
        <begin position="20"/>
        <end position="46"/>
    </location>
</feature>
<dbReference type="GO" id="GO:0005886">
    <property type="term" value="C:plasma membrane"/>
    <property type="evidence" value="ECO:0007669"/>
    <property type="project" value="TreeGrafter"/>
</dbReference>
<organism evidence="8 9">
    <name type="scientific">Desulfurivibrio alkaliphilus (strain DSM 19089 / UNIQEM U267 / AHT2)</name>
    <dbReference type="NCBI Taxonomy" id="589865"/>
    <lineage>
        <taxon>Bacteria</taxon>
        <taxon>Pseudomonadati</taxon>
        <taxon>Thermodesulfobacteriota</taxon>
        <taxon>Desulfobulbia</taxon>
        <taxon>Desulfobulbales</taxon>
        <taxon>Desulfobulbaceae</taxon>
        <taxon>Desulfurivibrio</taxon>
    </lineage>
</organism>
<feature type="transmembrane region" description="Helical" evidence="6">
    <location>
        <begin position="110"/>
        <end position="127"/>
    </location>
</feature>
<comment type="similarity">
    <text evidence="2">Belongs to the GtrA family.</text>
</comment>